<name>A0A915K6K4_ROMCU</name>
<evidence type="ECO:0000313" key="1">
    <source>
        <dbReference type="Proteomes" id="UP000887565"/>
    </source>
</evidence>
<organism evidence="1 2">
    <name type="scientific">Romanomermis culicivorax</name>
    <name type="common">Nematode worm</name>
    <dbReference type="NCBI Taxonomy" id="13658"/>
    <lineage>
        <taxon>Eukaryota</taxon>
        <taxon>Metazoa</taxon>
        <taxon>Ecdysozoa</taxon>
        <taxon>Nematoda</taxon>
        <taxon>Enoplea</taxon>
        <taxon>Dorylaimia</taxon>
        <taxon>Mermithida</taxon>
        <taxon>Mermithoidea</taxon>
        <taxon>Mermithidae</taxon>
        <taxon>Romanomermis</taxon>
    </lineage>
</organism>
<dbReference type="WBParaSite" id="nRc.2.0.1.t34350-RA">
    <property type="protein sequence ID" value="nRc.2.0.1.t34350-RA"/>
    <property type="gene ID" value="nRc.2.0.1.g34350"/>
</dbReference>
<sequence length="73" mass="8377">WRQAVACLHGDHYRGKAPAFLDGVIEIFDKLHVQQLISDVDYVALKNDLKHRTNPVTNFNYLSIWNLVTGIIN</sequence>
<dbReference type="AlphaFoldDB" id="A0A915K6K4"/>
<protein>
    <submittedName>
        <fullName evidence="2">Uncharacterized protein</fullName>
    </submittedName>
</protein>
<accession>A0A915K6K4</accession>
<proteinExistence type="predicted"/>
<keyword evidence="1" id="KW-1185">Reference proteome</keyword>
<dbReference type="Proteomes" id="UP000887565">
    <property type="component" value="Unplaced"/>
</dbReference>
<reference evidence="2" key="1">
    <citation type="submission" date="2022-11" db="UniProtKB">
        <authorList>
            <consortium name="WormBaseParasite"/>
        </authorList>
    </citation>
    <scope>IDENTIFICATION</scope>
</reference>
<evidence type="ECO:0000313" key="2">
    <source>
        <dbReference type="WBParaSite" id="nRc.2.0.1.t34350-RA"/>
    </source>
</evidence>